<dbReference type="EMBL" id="PCVG01000066">
    <property type="protein sequence ID" value="PIQ68268.1"/>
    <property type="molecule type" value="Genomic_DNA"/>
</dbReference>
<evidence type="ECO:0000313" key="3">
    <source>
        <dbReference type="Proteomes" id="UP000229342"/>
    </source>
</evidence>
<organism evidence="2 3">
    <name type="scientific">Candidatus Taylorbacteria bacterium CG11_big_fil_rev_8_21_14_0_20_46_11</name>
    <dbReference type="NCBI Taxonomy" id="1975025"/>
    <lineage>
        <taxon>Bacteria</taxon>
        <taxon>Candidatus Tayloriibacteriota</taxon>
    </lineage>
</organism>
<name>A0A2H0KAI4_9BACT</name>
<dbReference type="AlphaFoldDB" id="A0A2H0KAI4"/>
<protein>
    <submittedName>
        <fullName evidence="2">Uncharacterized protein</fullName>
    </submittedName>
</protein>
<sequence length="90" mass="9152">MPDEASTPPADVQAPPSEPTPPPEPVSEAPAEPTPPDSAPLSPKASDGRGTTGKQEAVPAPEPESLSPETNPSDLGVKVSGTFNLKRTLC</sequence>
<feature type="compositionally biased region" description="Polar residues" evidence="1">
    <location>
        <begin position="81"/>
        <end position="90"/>
    </location>
</feature>
<feature type="compositionally biased region" description="Pro residues" evidence="1">
    <location>
        <begin position="16"/>
        <end position="25"/>
    </location>
</feature>
<evidence type="ECO:0000313" key="2">
    <source>
        <dbReference type="EMBL" id="PIQ68268.1"/>
    </source>
</evidence>
<evidence type="ECO:0000256" key="1">
    <source>
        <dbReference type="SAM" id="MobiDB-lite"/>
    </source>
</evidence>
<reference evidence="2 3" key="1">
    <citation type="submission" date="2017-09" db="EMBL/GenBank/DDBJ databases">
        <title>Depth-based differentiation of microbial function through sediment-hosted aquifers and enrichment of novel symbionts in the deep terrestrial subsurface.</title>
        <authorList>
            <person name="Probst A.J."/>
            <person name="Ladd B."/>
            <person name="Jarett J.K."/>
            <person name="Geller-Mcgrath D.E."/>
            <person name="Sieber C.M."/>
            <person name="Emerson J.B."/>
            <person name="Anantharaman K."/>
            <person name="Thomas B.C."/>
            <person name="Malmstrom R."/>
            <person name="Stieglmeier M."/>
            <person name="Klingl A."/>
            <person name="Woyke T."/>
            <person name="Ryan C.M."/>
            <person name="Banfield J.F."/>
        </authorList>
    </citation>
    <scope>NUCLEOTIDE SEQUENCE [LARGE SCALE GENOMIC DNA]</scope>
    <source>
        <strain evidence="2">CG11_big_fil_rev_8_21_14_0_20_46_11</strain>
    </source>
</reference>
<feature type="region of interest" description="Disordered" evidence="1">
    <location>
        <begin position="1"/>
        <end position="90"/>
    </location>
</feature>
<gene>
    <name evidence="2" type="ORF">COV91_05055</name>
</gene>
<comment type="caution">
    <text evidence="2">The sequence shown here is derived from an EMBL/GenBank/DDBJ whole genome shotgun (WGS) entry which is preliminary data.</text>
</comment>
<accession>A0A2H0KAI4</accession>
<proteinExistence type="predicted"/>
<dbReference type="Proteomes" id="UP000229342">
    <property type="component" value="Unassembled WGS sequence"/>
</dbReference>